<reference evidence="2 3" key="1">
    <citation type="submission" date="2016-09" db="EMBL/GenBank/DDBJ databases">
        <title>Pseudoalteromonas amylolytica sp. nov., isolated from the surface seawater.</title>
        <authorList>
            <person name="Wu Y.-H."/>
            <person name="Cheng H."/>
            <person name="Jin X.-B."/>
            <person name="Wang C.-S."/>
            <person name="Xu X.-W."/>
        </authorList>
    </citation>
    <scope>NUCLEOTIDE SEQUENCE [LARGE SCALE GENOMIC DNA]</scope>
    <source>
        <strain evidence="2 3">JW1</strain>
    </source>
</reference>
<feature type="signal peptide" evidence="1">
    <location>
        <begin position="1"/>
        <end position="26"/>
    </location>
</feature>
<feature type="chain" id="PRO_5010269393" evidence="1">
    <location>
        <begin position="27"/>
        <end position="375"/>
    </location>
</feature>
<organism evidence="2 3">
    <name type="scientific">Pseudoalteromonas amylolytica</name>
    <dbReference type="NCBI Taxonomy" id="1859457"/>
    <lineage>
        <taxon>Bacteria</taxon>
        <taxon>Pseudomonadati</taxon>
        <taxon>Pseudomonadota</taxon>
        <taxon>Gammaproteobacteria</taxon>
        <taxon>Alteromonadales</taxon>
        <taxon>Pseudoalteromonadaceae</taxon>
        <taxon>Pseudoalteromonas</taxon>
    </lineage>
</organism>
<evidence type="ECO:0000313" key="2">
    <source>
        <dbReference type="EMBL" id="OHU87169.1"/>
    </source>
</evidence>
<dbReference type="Proteomes" id="UP000179786">
    <property type="component" value="Unassembled WGS sequence"/>
</dbReference>
<name>A0A1S1MQD1_9GAMM</name>
<gene>
    <name evidence="2" type="ORF">BET10_00730</name>
</gene>
<sequence length="375" mass="42133">MANFKSLFGCLFACYLIPALWGNAQAQDTFVDAKIAQQYLWTHLVQEYDKETLDIEKSEQAIDRISAHLDSTQLSELETIQYRATRALSLYGVNLKRLLSNISVDITQAELAIKDIDFVLHSGSYNVNKHLAYTGGHTALHLLKYPDLAYKYWQQCAEDGHSGCMNIMAGNSFTGAHGLSVNIQESIKWHKKVYNTGTEYTCAGIYSANALAKVTALFPQINTSVTPYEWYQRRDTLQEALSESYKDVESCVYPADLALSHVLLSKESAATRLNYIEQALKLAEVEQDAELLKQVLLDIKHNKLSSNTLDTLSRIEDISVQCELAFSALISAKYAQNHQLALALENLVTSIDTSKCMVEHAFIRNLQSEGRWQTL</sequence>
<keyword evidence="1" id="KW-0732">Signal</keyword>
<proteinExistence type="predicted"/>
<protein>
    <submittedName>
        <fullName evidence="2">Uncharacterized protein</fullName>
    </submittedName>
</protein>
<dbReference type="AlphaFoldDB" id="A0A1S1MQD1"/>
<dbReference type="RefSeq" id="WP_070987691.1">
    <property type="nucleotide sequence ID" value="NZ_MKJU01000035.1"/>
</dbReference>
<dbReference type="OrthoDB" id="6299032at2"/>
<keyword evidence="3" id="KW-1185">Reference proteome</keyword>
<evidence type="ECO:0000313" key="3">
    <source>
        <dbReference type="Proteomes" id="UP000179786"/>
    </source>
</evidence>
<dbReference type="SUPFAM" id="SSF81901">
    <property type="entry name" value="HCP-like"/>
    <property type="match status" value="1"/>
</dbReference>
<comment type="caution">
    <text evidence="2">The sequence shown here is derived from an EMBL/GenBank/DDBJ whole genome shotgun (WGS) entry which is preliminary data.</text>
</comment>
<accession>A0A1S1MQD1</accession>
<dbReference type="EMBL" id="MKJU01000035">
    <property type="protein sequence ID" value="OHU87169.1"/>
    <property type="molecule type" value="Genomic_DNA"/>
</dbReference>
<evidence type="ECO:0000256" key="1">
    <source>
        <dbReference type="SAM" id="SignalP"/>
    </source>
</evidence>